<dbReference type="RefSeq" id="WP_394849032.1">
    <property type="nucleotide sequence ID" value="NZ_CP089982.1"/>
</dbReference>
<dbReference type="Proteomes" id="UP001379533">
    <property type="component" value="Chromosome"/>
</dbReference>
<evidence type="ECO:0000313" key="1">
    <source>
        <dbReference type="EMBL" id="WXA98418.1"/>
    </source>
</evidence>
<sequence length="68" mass="7685">MRASFRQIFVCLEDDASSGRAAVMQRTFWNPRRASSLSHPVGLASVVRLDRRPLDNGATPPLQQHRPR</sequence>
<gene>
    <name evidence="1" type="ORF">LZC95_16465</name>
</gene>
<keyword evidence="2" id="KW-1185">Reference proteome</keyword>
<evidence type="ECO:0000313" key="2">
    <source>
        <dbReference type="Proteomes" id="UP001379533"/>
    </source>
</evidence>
<proteinExistence type="predicted"/>
<name>A0ABZ2KID3_9BACT</name>
<protein>
    <submittedName>
        <fullName evidence="1">Uncharacterized protein</fullName>
    </submittedName>
</protein>
<organism evidence="1 2">
    <name type="scientific">Pendulispora brunnea</name>
    <dbReference type="NCBI Taxonomy" id="2905690"/>
    <lineage>
        <taxon>Bacteria</taxon>
        <taxon>Pseudomonadati</taxon>
        <taxon>Myxococcota</taxon>
        <taxon>Myxococcia</taxon>
        <taxon>Myxococcales</taxon>
        <taxon>Sorangiineae</taxon>
        <taxon>Pendulisporaceae</taxon>
        <taxon>Pendulispora</taxon>
    </lineage>
</organism>
<dbReference type="EMBL" id="CP089982">
    <property type="protein sequence ID" value="WXA98418.1"/>
    <property type="molecule type" value="Genomic_DNA"/>
</dbReference>
<reference evidence="1 2" key="1">
    <citation type="submission" date="2021-12" db="EMBL/GenBank/DDBJ databases">
        <title>Discovery of the Pendulisporaceae a myxobacterial family with distinct sporulation behavior and unique specialized metabolism.</title>
        <authorList>
            <person name="Garcia R."/>
            <person name="Popoff A."/>
            <person name="Bader C.D."/>
            <person name="Loehr J."/>
            <person name="Walesch S."/>
            <person name="Walt C."/>
            <person name="Boldt J."/>
            <person name="Bunk B."/>
            <person name="Haeckl F.J.F.P.J."/>
            <person name="Gunesch A.P."/>
            <person name="Birkelbach J."/>
            <person name="Nuebel U."/>
            <person name="Pietschmann T."/>
            <person name="Bach T."/>
            <person name="Mueller R."/>
        </authorList>
    </citation>
    <scope>NUCLEOTIDE SEQUENCE [LARGE SCALE GENOMIC DNA]</scope>
    <source>
        <strain evidence="1 2">MSr12523</strain>
    </source>
</reference>
<accession>A0ABZ2KID3</accession>